<name>A0A917GWC1_9BACL</name>
<sequence length="201" mass="23212">MNCEDVQHKFSMYWELSEEDPIREEMEAHLLECEHCTEQFRLWEESESLIRFMPEVEDEDHLGPIDHVNRNVMDRIYAEQSWLMPVAQKSYHFSKSFRRNLAIVIAGCMAMFTCALIFFVIDYDNHPSDEKMAQLTGLMDTANASGNGLVISAEYEVPVASISDPFVLKVVPAFPQYWAALALLGIIITMLILNWLSRTRN</sequence>
<dbReference type="AlphaFoldDB" id="A0A917GWC1"/>
<accession>A0A917GWC1</accession>
<reference evidence="2 3" key="1">
    <citation type="journal article" date="2014" name="Int. J. Syst. Evol. Microbiol.">
        <title>Complete genome sequence of Corynebacterium casei LMG S-19264T (=DSM 44701T), isolated from a smear-ripened cheese.</title>
        <authorList>
            <consortium name="US DOE Joint Genome Institute (JGI-PGF)"/>
            <person name="Walter F."/>
            <person name="Albersmeier A."/>
            <person name="Kalinowski J."/>
            <person name="Ruckert C."/>
        </authorList>
    </citation>
    <scope>NUCLEOTIDE SEQUENCE [LARGE SCALE GENOMIC DNA]</scope>
    <source>
        <strain evidence="2 3">CGMCC 1.15286</strain>
    </source>
</reference>
<dbReference type="RefSeq" id="WP_188887720.1">
    <property type="nucleotide sequence ID" value="NZ_BMHY01000001.1"/>
</dbReference>
<evidence type="ECO:0000313" key="2">
    <source>
        <dbReference type="EMBL" id="GGG58374.1"/>
    </source>
</evidence>
<evidence type="ECO:0008006" key="4">
    <source>
        <dbReference type="Google" id="ProtNLM"/>
    </source>
</evidence>
<gene>
    <name evidence="2" type="ORF">GCM10010918_09320</name>
</gene>
<evidence type="ECO:0000313" key="3">
    <source>
        <dbReference type="Proteomes" id="UP000600247"/>
    </source>
</evidence>
<keyword evidence="1" id="KW-0812">Transmembrane</keyword>
<proteinExistence type="predicted"/>
<keyword evidence="3" id="KW-1185">Reference proteome</keyword>
<dbReference type="EMBL" id="BMHY01000001">
    <property type="protein sequence ID" value="GGG58374.1"/>
    <property type="molecule type" value="Genomic_DNA"/>
</dbReference>
<dbReference type="Proteomes" id="UP000600247">
    <property type="component" value="Unassembled WGS sequence"/>
</dbReference>
<comment type="caution">
    <text evidence="2">The sequence shown here is derived from an EMBL/GenBank/DDBJ whole genome shotgun (WGS) entry which is preliminary data.</text>
</comment>
<feature type="transmembrane region" description="Helical" evidence="1">
    <location>
        <begin position="177"/>
        <end position="196"/>
    </location>
</feature>
<organism evidence="2 3">
    <name type="scientific">Paenibacillus radicis</name>
    <name type="common">ex Gao et al. 2016</name>
    <dbReference type="NCBI Taxonomy" id="1737354"/>
    <lineage>
        <taxon>Bacteria</taxon>
        <taxon>Bacillati</taxon>
        <taxon>Bacillota</taxon>
        <taxon>Bacilli</taxon>
        <taxon>Bacillales</taxon>
        <taxon>Paenibacillaceae</taxon>
        <taxon>Paenibacillus</taxon>
    </lineage>
</organism>
<evidence type="ECO:0000256" key="1">
    <source>
        <dbReference type="SAM" id="Phobius"/>
    </source>
</evidence>
<keyword evidence="1" id="KW-1133">Transmembrane helix</keyword>
<protein>
    <recommendedName>
        <fullName evidence="4">Zf-HC2 domain-containing protein</fullName>
    </recommendedName>
</protein>
<keyword evidence="1" id="KW-0472">Membrane</keyword>
<feature type="transmembrane region" description="Helical" evidence="1">
    <location>
        <begin position="101"/>
        <end position="121"/>
    </location>
</feature>